<proteinExistence type="predicted"/>
<dbReference type="RefSeq" id="WP_212816404.1">
    <property type="nucleotide sequence ID" value="NZ_AP023359.1"/>
</dbReference>
<dbReference type="Proteomes" id="UP000680866">
    <property type="component" value="Chromosome"/>
</dbReference>
<dbReference type="AlphaFoldDB" id="A0A810N5I3"/>
<evidence type="ECO:0000313" key="2">
    <source>
        <dbReference type="Proteomes" id="UP000680866"/>
    </source>
</evidence>
<keyword evidence="2" id="KW-1185">Reference proteome</keyword>
<sequence>MAVTADLAKLLDKSYEDKELAELVNAPVAALAGVTDNDAKLLREALNIKTIGDLGRNKYFRAATALVTLADGAR</sequence>
<reference evidence="1" key="1">
    <citation type="submission" date="2020-08" db="EMBL/GenBank/DDBJ databases">
        <title>Whole genome shotgun sequence of Polymorphospora rubra NBRC 101157.</title>
        <authorList>
            <person name="Komaki H."/>
            <person name="Tamura T."/>
        </authorList>
    </citation>
    <scope>NUCLEOTIDE SEQUENCE</scope>
    <source>
        <strain evidence="1">NBRC 101157</strain>
    </source>
</reference>
<organism evidence="1 2">
    <name type="scientific">Polymorphospora rubra</name>
    <dbReference type="NCBI Taxonomy" id="338584"/>
    <lineage>
        <taxon>Bacteria</taxon>
        <taxon>Bacillati</taxon>
        <taxon>Actinomycetota</taxon>
        <taxon>Actinomycetes</taxon>
        <taxon>Micromonosporales</taxon>
        <taxon>Micromonosporaceae</taxon>
        <taxon>Polymorphospora</taxon>
    </lineage>
</organism>
<gene>
    <name evidence="1" type="ORF">Prubr_40290</name>
</gene>
<dbReference type="KEGG" id="pry:Prubr_40290"/>
<name>A0A810N5I3_9ACTN</name>
<protein>
    <submittedName>
        <fullName evidence="1">Uncharacterized protein</fullName>
    </submittedName>
</protein>
<accession>A0A810N5I3</accession>
<dbReference type="EMBL" id="AP023359">
    <property type="protein sequence ID" value="BCJ67008.1"/>
    <property type="molecule type" value="Genomic_DNA"/>
</dbReference>
<evidence type="ECO:0000313" key="1">
    <source>
        <dbReference type="EMBL" id="BCJ67008.1"/>
    </source>
</evidence>